<dbReference type="Proteomes" id="UP000719412">
    <property type="component" value="Unassembled WGS sequence"/>
</dbReference>
<evidence type="ECO:0000259" key="3">
    <source>
        <dbReference type="Pfam" id="PF21789"/>
    </source>
</evidence>
<protein>
    <recommendedName>
        <fullName evidence="6">Tc1-like transposase DDE domain-containing protein</fullName>
    </recommendedName>
</protein>
<dbReference type="Pfam" id="PF21787">
    <property type="entry name" value="TNP-like_RNaseH_N"/>
    <property type="match status" value="1"/>
</dbReference>
<comment type="caution">
    <text evidence="4">The sequence shown here is derived from an EMBL/GenBank/DDBJ whole genome shotgun (WGS) entry which is preliminary data.</text>
</comment>
<dbReference type="InterPro" id="IPR048367">
    <property type="entry name" value="TNP-like_RNaseH_C"/>
</dbReference>
<feature type="domain" description="Transposable element P transposase-like RNase H" evidence="2">
    <location>
        <begin position="2"/>
        <end position="42"/>
    </location>
</feature>
<dbReference type="EMBL" id="JABDTM020027225">
    <property type="protein sequence ID" value="KAH0810852.1"/>
    <property type="molecule type" value="Genomic_DNA"/>
</dbReference>
<dbReference type="InterPro" id="IPR048365">
    <property type="entry name" value="TNP-like_RNaseH_N"/>
</dbReference>
<accession>A0A8J6HAI7</accession>
<dbReference type="AlphaFoldDB" id="A0A8J6HAI7"/>
<dbReference type="Gene3D" id="3.30.420.10">
    <property type="entry name" value="Ribonuclease H-like superfamily/Ribonuclease H"/>
    <property type="match status" value="1"/>
</dbReference>
<reference evidence="4" key="1">
    <citation type="journal article" date="2020" name="J Insects Food Feed">
        <title>The yellow mealworm (Tenebrio molitor) genome: a resource for the emerging insects as food and feed industry.</title>
        <authorList>
            <person name="Eriksson T."/>
            <person name="Andere A."/>
            <person name="Kelstrup H."/>
            <person name="Emery V."/>
            <person name="Picard C."/>
        </authorList>
    </citation>
    <scope>NUCLEOTIDE SEQUENCE</scope>
    <source>
        <strain evidence="4">Stoneville</strain>
        <tissue evidence="4">Whole head</tissue>
    </source>
</reference>
<evidence type="ECO:0000313" key="4">
    <source>
        <dbReference type="EMBL" id="KAH0810852.1"/>
    </source>
</evidence>
<gene>
    <name evidence="4" type="ORF">GEV33_011939</name>
</gene>
<dbReference type="GO" id="GO:0003676">
    <property type="term" value="F:nucleic acid binding"/>
    <property type="evidence" value="ECO:0007669"/>
    <property type="project" value="InterPro"/>
</dbReference>
<proteinExistence type="predicted"/>
<dbReference type="InterPro" id="IPR036397">
    <property type="entry name" value="RNaseH_sf"/>
</dbReference>
<reference evidence="4" key="2">
    <citation type="submission" date="2021-08" db="EMBL/GenBank/DDBJ databases">
        <authorList>
            <person name="Eriksson T."/>
        </authorList>
    </citation>
    <scope>NUCLEOTIDE SEQUENCE</scope>
    <source>
        <strain evidence="4">Stoneville</strain>
        <tissue evidence="4">Whole head</tissue>
    </source>
</reference>
<sequence>MKDVDKYVSLVFDEIQLSKGLQYCAVNDEVVGCVDLGRQNSQQFKFLRTRALNQDCVENLFSSIRQYGAGNFKPNCYQFVSALKTAISNNLVTRARGTNCEIDEHSLLENLQDFLEPGSHSLGKPIVDHNELLEVELPEMEIYLDPVNYDEIRAWNLTPHSGVWLFTNLPSGNCKSAPRRLGLDFLDSSLTLFGPSTSPHPFLPVQPLAASAPFTVPHRSDLPDRRPKTKSPSPHSLLSFIVSPLSIPVIIIFGGKRRAHDDRIIDKTCIFFKCNISFEGGGVMVWAGITFNGRTNLHLFDNNVTGQIYRDDIIQEYVADFREAVGENMVFIDDNARPHRAQIVMQGINELGINHLALPPHSPDINPIEHIWDRLQEQLDNHNPPPVNIQHLREILPRCWARVSQEHMPRRCTAIRDARGFYTRY</sequence>
<feature type="domain" description="Transposable element P transposase-like RNase H C-terminal" evidence="3">
    <location>
        <begin position="51"/>
        <end position="82"/>
    </location>
</feature>
<evidence type="ECO:0000313" key="5">
    <source>
        <dbReference type="Proteomes" id="UP000719412"/>
    </source>
</evidence>
<name>A0A8J6HAI7_TENMO</name>
<dbReference type="Pfam" id="PF13358">
    <property type="entry name" value="DDE_3"/>
    <property type="match status" value="1"/>
</dbReference>
<feature type="domain" description="Tc1-like transposase DDE" evidence="1">
    <location>
        <begin position="281"/>
        <end position="383"/>
    </location>
</feature>
<dbReference type="InterPro" id="IPR038717">
    <property type="entry name" value="Tc1-like_DDE_dom"/>
</dbReference>
<dbReference type="Pfam" id="PF21789">
    <property type="entry name" value="TNP-like_RNaseH_C"/>
    <property type="match status" value="1"/>
</dbReference>
<organism evidence="4 5">
    <name type="scientific">Tenebrio molitor</name>
    <name type="common">Yellow mealworm beetle</name>
    <dbReference type="NCBI Taxonomy" id="7067"/>
    <lineage>
        <taxon>Eukaryota</taxon>
        <taxon>Metazoa</taxon>
        <taxon>Ecdysozoa</taxon>
        <taxon>Arthropoda</taxon>
        <taxon>Hexapoda</taxon>
        <taxon>Insecta</taxon>
        <taxon>Pterygota</taxon>
        <taxon>Neoptera</taxon>
        <taxon>Endopterygota</taxon>
        <taxon>Coleoptera</taxon>
        <taxon>Polyphaga</taxon>
        <taxon>Cucujiformia</taxon>
        <taxon>Tenebrionidae</taxon>
        <taxon>Tenebrio</taxon>
    </lineage>
</organism>
<keyword evidence="5" id="KW-1185">Reference proteome</keyword>
<evidence type="ECO:0008006" key="6">
    <source>
        <dbReference type="Google" id="ProtNLM"/>
    </source>
</evidence>
<evidence type="ECO:0000259" key="2">
    <source>
        <dbReference type="Pfam" id="PF21787"/>
    </source>
</evidence>
<evidence type="ECO:0000259" key="1">
    <source>
        <dbReference type="Pfam" id="PF13358"/>
    </source>
</evidence>